<name>A0A9K3KYY5_9STRA</name>
<keyword evidence="3" id="KW-1185">Reference proteome</keyword>
<dbReference type="AlphaFoldDB" id="A0A9K3KYY5"/>
<reference evidence="2" key="1">
    <citation type="journal article" date="2021" name="Sci. Rep.">
        <title>Diploid genomic architecture of Nitzschia inconspicua, an elite biomass production diatom.</title>
        <authorList>
            <person name="Oliver A."/>
            <person name="Podell S."/>
            <person name="Pinowska A."/>
            <person name="Traller J.C."/>
            <person name="Smith S.R."/>
            <person name="McClure R."/>
            <person name="Beliaev A."/>
            <person name="Bohutskyi P."/>
            <person name="Hill E.A."/>
            <person name="Rabines A."/>
            <person name="Zheng H."/>
            <person name="Allen L.Z."/>
            <person name="Kuo A."/>
            <person name="Grigoriev I.V."/>
            <person name="Allen A.E."/>
            <person name="Hazlebeck D."/>
            <person name="Allen E.E."/>
        </authorList>
    </citation>
    <scope>NUCLEOTIDE SEQUENCE</scope>
    <source>
        <strain evidence="2">Hildebrandi</strain>
    </source>
</reference>
<organism evidence="2 3">
    <name type="scientific">Nitzschia inconspicua</name>
    <dbReference type="NCBI Taxonomy" id="303405"/>
    <lineage>
        <taxon>Eukaryota</taxon>
        <taxon>Sar</taxon>
        <taxon>Stramenopiles</taxon>
        <taxon>Ochrophyta</taxon>
        <taxon>Bacillariophyta</taxon>
        <taxon>Bacillariophyceae</taxon>
        <taxon>Bacillariophycidae</taxon>
        <taxon>Bacillariales</taxon>
        <taxon>Bacillariaceae</taxon>
        <taxon>Nitzschia</taxon>
    </lineage>
</organism>
<sequence>MVSSIKGQKMRSSKMLKISIFGDQAELWPLEIVPKRMFGFSCEITLKNSLYNSNRISQQHKKDFHNPPTIQPKRFSDLK</sequence>
<dbReference type="EMBL" id="JAGRRH010000017">
    <property type="protein sequence ID" value="KAG7352266.1"/>
    <property type="molecule type" value="Genomic_DNA"/>
</dbReference>
<evidence type="ECO:0000313" key="2">
    <source>
        <dbReference type="EMBL" id="KAG7352266.1"/>
    </source>
</evidence>
<comment type="caution">
    <text evidence="2">The sequence shown here is derived from an EMBL/GenBank/DDBJ whole genome shotgun (WGS) entry which is preliminary data.</text>
</comment>
<feature type="region of interest" description="Disordered" evidence="1">
    <location>
        <begin position="57"/>
        <end position="79"/>
    </location>
</feature>
<protein>
    <submittedName>
        <fullName evidence="2">Uncharacterized protein</fullName>
    </submittedName>
</protein>
<reference evidence="2" key="2">
    <citation type="submission" date="2021-04" db="EMBL/GenBank/DDBJ databases">
        <authorList>
            <person name="Podell S."/>
        </authorList>
    </citation>
    <scope>NUCLEOTIDE SEQUENCE</scope>
    <source>
        <strain evidence="2">Hildebrandi</strain>
    </source>
</reference>
<evidence type="ECO:0000256" key="1">
    <source>
        <dbReference type="SAM" id="MobiDB-lite"/>
    </source>
</evidence>
<accession>A0A9K3KYY5</accession>
<proteinExistence type="predicted"/>
<dbReference type="Proteomes" id="UP000693970">
    <property type="component" value="Unassembled WGS sequence"/>
</dbReference>
<gene>
    <name evidence="2" type="ORF">IV203_008314</name>
</gene>
<evidence type="ECO:0000313" key="3">
    <source>
        <dbReference type="Proteomes" id="UP000693970"/>
    </source>
</evidence>